<evidence type="ECO:0000313" key="1">
    <source>
        <dbReference type="EMBL" id="SBV92801.1"/>
    </source>
</evidence>
<dbReference type="AlphaFoldDB" id="A0A212J045"/>
<protein>
    <recommendedName>
        <fullName evidence="2">TIGR02453 family protein</fullName>
    </recommendedName>
</protein>
<dbReference type="PIRSF" id="PIRSF028451">
    <property type="entry name" value="UCP028451"/>
    <property type="match status" value="1"/>
</dbReference>
<dbReference type="InterPro" id="IPR015996">
    <property type="entry name" value="UCP028451"/>
</dbReference>
<reference evidence="1" key="1">
    <citation type="submission" date="2016-04" db="EMBL/GenBank/DDBJ databases">
        <authorList>
            <person name="Evans L.H."/>
            <person name="Alamgir A."/>
            <person name="Owens N."/>
            <person name="Weber N.D."/>
            <person name="Virtaneva K."/>
            <person name="Barbian K."/>
            <person name="Babar A."/>
            <person name="Rosenke K."/>
        </authorList>
    </citation>
    <scope>NUCLEOTIDE SEQUENCE</scope>
    <source>
        <strain evidence="1">86</strain>
    </source>
</reference>
<dbReference type="EMBL" id="FLUN01000001">
    <property type="protein sequence ID" value="SBV92801.1"/>
    <property type="molecule type" value="Genomic_DNA"/>
</dbReference>
<dbReference type="PANTHER" id="PTHR36452:SF1">
    <property type="entry name" value="DUF2461 DOMAIN-CONTAINING PROTEIN"/>
    <property type="match status" value="1"/>
</dbReference>
<dbReference type="PANTHER" id="PTHR36452">
    <property type="entry name" value="CHROMOSOME 12, WHOLE GENOME SHOTGUN SEQUENCE"/>
    <property type="match status" value="1"/>
</dbReference>
<proteinExistence type="predicted"/>
<accession>A0A212J045</accession>
<dbReference type="Pfam" id="PF09365">
    <property type="entry name" value="DUF2461"/>
    <property type="match status" value="1"/>
</dbReference>
<dbReference type="InterPro" id="IPR012808">
    <property type="entry name" value="CHP02453"/>
</dbReference>
<organism evidence="1">
    <name type="scientific">uncultured Eubacteriales bacterium</name>
    <dbReference type="NCBI Taxonomy" id="172733"/>
    <lineage>
        <taxon>Bacteria</taxon>
        <taxon>Bacillati</taxon>
        <taxon>Bacillota</taxon>
        <taxon>Clostridia</taxon>
        <taxon>Eubacteriales</taxon>
        <taxon>environmental samples</taxon>
    </lineage>
</organism>
<name>A0A212J045_9FIRM</name>
<sequence>MFQGFSEKTIDFMWGIRFNNEKTWFEAHKEEYLSTLYEPMKELSRQVYGQVMEEHGDLDLSRRVSRIYRDARRLHGQGPYKDHLWCSMEQLSDEWTARPTFWFELTPERYDWGMGYYMPKAVTMAKFRARLDNNPKPFEKMARAFNKQDEFSLEGEDYKKPKGETTALLEPWYNKKTLALTGHGLPSETFAPAFADKLAAGYKELMPFYRYFLSLEGDPDPRV</sequence>
<gene>
    <name evidence="1" type="ORF">KL86CLO1_10296</name>
</gene>
<evidence type="ECO:0008006" key="2">
    <source>
        <dbReference type="Google" id="ProtNLM"/>
    </source>
</evidence>